<feature type="transmembrane region" description="Helical" evidence="5">
    <location>
        <begin position="78"/>
        <end position="100"/>
    </location>
</feature>
<keyword evidence="3 5" id="KW-1133">Transmembrane helix</keyword>
<name>A0A4Q0P4H2_9FLAO</name>
<feature type="domain" description="Methylamine utilisation protein MauE" evidence="6">
    <location>
        <begin position="11"/>
        <end position="135"/>
    </location>
</feature>
<evidence type="ECO:0000259" key="6">
    <source>
        <dbReference type="Pfam" id="PF07291"/>
    </source>
</evidence>
<dbReference type="OrthoDB" id="673785at2"/>
<keyword evidence="2 5" id="KW-0812">Transmembrane</keyword>
<reference evidence="7 8" key="1">
    <citation type="submission" date="2018-07" db="EMBL/GenBank/DDBJ databases">
        <title>Leeuwenhoekiella genomics.</title>
        <authorList>
            <person name="Tahon G."/>
            <person name="Willems A."/>
        </authorList>
    </citation>
    <scope>NUCLEOTIDE SEQUENCE [LARGE SCALE GENOMIC DNA]</scope>
    <source>
        <strain evidence="7 8">LMG 29608</strain>
    </source>
</reference>
<dbReference type="EMBL" id="QOVK01000009">
    <property type="protein sequence ID" value="RXG20998.1"/>
    <property type="molecule type" value="Genomic_DNA"/>
</dbReference>
<evidence type="ECO:0000256" key="5">
    <source>
        <dbReference type="SAM" id="Phobius"/>
    </source>
</evidence>
<proteinExistence type="predicted"/>
<accession>A0A4Q0P4H2</accession>
<sequence>MQTLKSQKSGITTAVTTAFILLWSYAAISKLLDFDQFFVQLSKSPVLTSYAEVMVWLIPGIEILLAALLFIDKTRRLALIASYLLMCMFTAYIILILNYADYIPCSCGGILEELNWTQHLFFNLGCIILALIGLFLGKAQSQDSAGKKYVKPLLILVMLTLGSCTLVIVLFLTSENTLHYNNQLNRRYPHHPATLRDTIKLGYNSYYLAGINDDALYLGNTTAPLHLLKLNLNSKDTIHLQIQLSEVQRALPFQSIKIQIHKNKIYLYDSAANILLAGNLNDLRLDSISVSQSFSLLQAKNDSTAIVRTRNILKSKNELAVLNFNKPDTLKRNPNLLEPQQDGIFSTDGMLLYNSQLERIIYTYYYRNQFFIADKSLNLIERVTTIDTTSMAQLQIEETLGARKLANPPYYVNKHTATYGRHVFIHSDVLGVNDSKQMLKDAFIIDVYDLLNYSYRFSFHLYKTKESRLKDFSVKGANLYAVAGDQLLIYSLKTEVFQLN</sequence>
<dbReference type="Proteomes" id="UP000289859">
    <property type="component" value="Unassembled WGS sequence"/>
</dbReference>
<comment type="caution">
    <text evidence="7">The sequence shown here is derived from an EMBL/GenBank/DDBJ whole genome shotgun (WGS) entry which is preliminary data.</text>
</comment>
<gene>
    <name evidence="7" type="ORF">DSM02_2369</name>
</gene>
<feature type="transmembrane region" description="Helical" evidence="5">
    <location>
        <begin position="149"/>
        <end position="172"/>
    </location>
</feature>
<protein>
    <submittedName>
        <fullName evidence="7">Methylamine utilization protein MauE</fullName>
    </submittedName>
</protein>
<dbReference type="RefSeq" id="WP_128765786.1">
    <property type="nucleotide sequence ID" value="NZ_JBHUOO010000007.1"/>
</dbReference>
<dbReference type="Pfam" id="PF07291">
    <property type="entry name" value="MauE"/>
    <property type="match status" value="1"/>
</dbReference>
<dbReference type="InterPro" id="IPR009908">
    <property type="entry name" value="Methylamine_util_MauE"/>
</dbReference>
<feature type="transmembrane region" description="Helical" evidence="5">
    <location>
        <begin position="50"/>
        <end position="71"/>
    </location>
</feature>
<evidence type="ECO:0000256" key="3">
    <source>
        <dbReference type="ARBA" id="ARBA00022989"/>
    </source>
</evidence>
<evidence type="ECO:0000256" key="2">
    <source>
        <dbReference type="ARBA" id="ARBA00022692"/>
    </source>
</evidence>
<evidence type="ECO:0000313" key="7">
    <source>
        <dbReference type="EMBL" id="RXG20998.1"/>
    </source>
</evidence>
<evidence type="ECO:0000256" key="4">
    <source>
        <dbReference type="ARBA" id="ARBA00023136"/>
    </source>
</evidence>
<comment type="subcellular location">
    <subcellularLocation>
        <location evidence="1">Membrane</location>
        <topology evidence="1">Multi-pass membrane protein</topology>
    </subcellularLocation>
</comment>
<keyword evidence="4 5" id="KW-0472">Membrane</keyword>
<organism evidence="7 8">
    <name type="scientific">Leeuwenhoekiella polynyae</name>
    <dbReference type="NCBI Taxonomy" id="1550906"/>
    <lineage>
        <taxon>Bacteria</taxon>
        <taxon>Pseudomonadati</taxon>
        <taxon>Bacteroidota</taxon>
        <taxon>Flavobacteriia</taxon>
        <taxon>Flavobacteriales</taxon>
        <taxon>Flavobacteriaceae</taxon>
        <taxon>Leeuwenhoekiella</taxon>
    </lineage>
</organism>
<dbReference type="AlphaFoldDB" id="A0A4Q0P4H2"/>
<feature type="transmembrane region" description="Helical" evidence="5">
    <location>
        <begin position="120"/>
        <end position="137"/>
    </location>
</feature>
<evidence type="ECO:0000313" key="8">
    <source>
        <dbReference type="Proteomes" id="UP000289859"/>
    </source>
</evidence>
<dbReference type="GO" id="GO:0016020">
    <property type="term" value="C:membrane"/>
    <property type="evidence" value="ECO:0007669"/>
    <property type="project" value="UniProtKB-SubCell"/>
</dbReference>
<keyword evidence="8" id="KW-1185">Reference proteome</keyword>
<dbReference type="GO" id="GO:0030416">
    <property type="term" value="P:methylamine metabolic process"/>
    <property type="evidence" value="ECO:0007669"/>
    <property type="project" value="InterPro"/>
</dbReference>
<evidence type="ECO:0000256" key="1">
    <source>
        <dbReference type="ARBA" id="ARBA00004141"/>
    </source>
</evidence>